<evidence type="ECO:0000313" key="2">
    <source>
        <dbReference type="EMBL" id="EKE28082.1"/>
    </source>
</evidence>
<reference evidence="2" key="1">
    <citation type="journal article" date="2012" name="Science">
        <title>Fermentation, hydrogen, and sulfur metabolism in multiple uncultivated bacterial phyla.</title>
        <authorList>
            <person name="Wrighton K.C."/>
            <person name="Thomas B.C."/>
            <person name="Sharon I."/>
            <person name="Miller C.S."/>
            <person name="Castelle C.J."/>
            <person name="VerBerkmoes N.C."/>
            <person name="Wilkins M.J."/>
            <person name="Hettich R.L."/>
            <person name="Lipton M.S."/>
            <person name="Williams K.H."/>
            <person name="Long P.E."/>
            <person name="Banfield J.F."/>
        </authorList>
    </citation>
    <scope>NUCLEOTIDE SEQUENCE [LARGE SCALE GENOMIC DNA]</scope>
</reference>
<evidence type="ECO:0000256" key="1">
    <source>
        <dbReference type="SAM" id="SignalP"/>
    </source>
</evidence>
<gene>
    <name evidence="2" type="ORF">ACD_3C00104G0002</name>
</gene>
<dbReference type="InterPro" id="IPR019198">
    <property type="entry name" value="Beta_propeller_containing"/>
</dbReference>
<name>K2G1J3_9BACT</name>
<protein>
    <submittedName>
        <fullName evidence="2">Uncharacterized protein</fullName>
    </submittedName>
</protein>
<dbReference type="Pfam" id="PF09826">
    <property type="entry name" value="Beta_propel"/>
    <property type="match status" value="1"/>
</dbReference>
<sequence length="799" mass="93707">MKKVSLILYICSALTFLLMSSFQAFAADEACIQVIQSAKNTATWECKDFPTPCDVPDWWEKVNTCANTDTQIIDKEQQPQNLNVNFSVKTFSSCEDMEDVFKKFIKEYGNANPNYREFWGPQMLEDSAAPLKWVTNGMGWDSAVTAPEIKAENFSQTNIQVTWVDESEIIKTDWKYIYYYNRDKHAIYIANAFPADKLEIVKVIKIPTTFTEPEIYLSWNNLTIIATKYQPWNWGYYWFNRSVKTVIINYDISNLNNLKVEKYLQVDWSVSKSRRIGKYVYVLSQSSFVFPYLDYYGPNLKSTAQAFDSQKLEVDFNPKKVLPKKAELRLTDNKSQQNVNLRWRNLPYNVSQTYSSKCSDIEYVIPDSNTLSKYSFVPSYLTLSVVNLDDPSQETKTKLFFWDVAEVHMSLDNLYITSWLYTPYRFNCPVIQCITTPCIQPDCAFPVFPSWQNTVIHKVNILAWDTKYQASTIIPGSPLNQYSMDQDSIWNFRIVTSSHFPDQYTNLFVLDKNLKTIWKLSELAKWENFQSSRFIWDKLYLVTFQQIDPLFVIDLKDYRNPKVLWELKIPGYSTYLHPYDGTHLIWIGYDTQLNQWGWTQNKWLKVDLYDISDFNNPKQQHTASFWDQGSYSDVLSNPRLFVWNAKEHILFMPATLFKNANDKANPYRNSDAFQWSVAIKIDKDAWIKELIRVTHIDTVWLEEKRKKDCAQYVNVTPPPCTKLINGEEYCPPVSTYVPEYCYATSPIGEYLASQIWQFSKNHISRNLFLDNIWYTVSNTKIQANDLSSNFWKIKEVEMK</sequence>
<accession>K2G1J3</accession>
<comment type="caution">
    <text evidence="2">The sequence shown here is derived from an EMBL/GenBank/DDBJ whole genome shotgun (WGS) entry which is preliminary data.</text>
</comment>
<dbReference type="AlphaFoldDB" id="K2G1J3"/>
<organism evidence="2">
    <name type="scientific">uncultured bacterium</name>
    <name type="common">gcode 4</name>
    <dbReference type="NCBI Taxonomy" id="1234023"/>
    <lineage>
        <taxon>Bacteria</taxon>
        <taxon>environmental samples</taxon>
    </lineage>
</organism>
<proteinExistence type="predicted"/>
<dbReference type="EMBL" id="AMFJ01000378">
    <property type="protein sequence ID" value="EKE28082.1"/>
    <property type="molecule type" value="Genomic_DNA"/>
</dbReference>
<keyword evidence="1" id="KW-0732">Signal</keyword>
<feature type="chain" id="PRO_5017415271" evidence="1">
    <location>
        <begin position="27"/>
        <end position="799"/>
    </location>
</feature>
<feature type="signal peptide" evidence="1">
    <location>
        <begin position="1"/>
        <end position="26"/>
    </location>
</feature>